<feature type="domain" description="Phosphoribulokinase/uridine kinase" evidence="1">
    <location>
        <begin position="33"/>
        <end position="187"/>
    </location>
</feature>
<dbReference type="Proteomes" id="UP000766486">
    <property type="component" value="Unassembled WGS sequence"/>
</dbReference>
<keyword evidence="3" id="KW-1185">Reference proteome</keyword>
<dbReference type="SUPFAM" id="SSF52540">
    <property type="entry name" value="P-loop containing nucleoside triphosphate hydrolases"/>
    <property type="match status" value="1"/>
</dbReference>
<name>A0ABY6UMW1_BIOOC</name>
<sequence length="230" mass="25708">MERVIDALTTRASSLQASIETNRALESGSSRAIIILAGAPGSGKSTIAKEVVRRLNVNHQIQTAFVLPMDGFHYSMAELNAMPNAEEAIARRGAPWTFDAEGVVALFRQLRETAKLPPSDVPDILAPSFDHAIKNPVKNDIRIGAHVSLVIIEGNWLLYDEKPWRQIRNLVDEAWYVDVDLDVARRRVAKRHIESGIMHDWDMALSRVDSNDMINANLVRDRLIEPDLPS</sequence>
<protein>
    <recommendedName>
        <fullName evidence="1">Phosphoribulokinase/uridine kinase domain-containing protein</fullName>
    </recommendedName>
</protein>
<dbReference type="PANTHER" id="PTHR10285">
    <property type="entry name" value="URIDINE KINASE"/>
    <property type="match status" value="1"/>
</dbReference>
<evidence type="ECO:0000313" key="3">
    <source>
        <dbReference type="Proteomes" id="UP000766486"/>
    </source>
</evidence>
<dbReference type="EMBL" id="CABFNS010000851">
    <property type="protein sequence ID" value="VUC32657.1"/>
    <property type="molecule type" value="Genomic_DNA"/>
</dbReference>
<evidence type="ECO:0000313" key="2">
    <source>
        <dbReference type="EMBL" id="VUC32657.1"/>
    </source>
</evidence>
<reference evidence="2 3" key="1">
    <citation type="submission" date="2019-06" db="EMBL/GenBank/DDBJ databases">
        <authorList>
            <person name="Broberg M."/>
        </authorList>
    </citation>
    <scope>NUCLEOTIDE SEQUENCE [LARGE SCALE GENOMIC DNA]</scope>
</reference>
<comment type="caution">
    <text evidence="2">The sequence shown here is derived from an EMBL/GenBank/DDBJ whole genome shotgun (WGS) entry which is preliminary data.</text>
</comment>
<accession>A0ABY6UMW1</accession>
<organism evidence="2 3">
    <name type="scientific">Bionectria ochroleuca</name>
    <name type="common">Gliocladium roseum</name>
    <dbReference type="NCBI Taxonomy" id="29856"/>
    <lineage>
        <taxon>Eukaryota</taxon>
        <taxon>Fungi</taxon>
        <taxon>Dikarya</taxon>
        <taxon>Ascomycota</taxon>
        <taxon>Pezizomycotina</taxon>
        <taxon>Sordariomycetes</taxon>
        <taxon>Hypocreomycetidae</taxon>
        <taxon>Hypocreales</taxon>
        <taxon>Bionectriaceae</taxon>
        <taxon>Clonostachys</taxon>
    </lineage>
</organism>
<dbReference type="Pfam" id="PF00485">
    <property type="entry name" value="PRK"/>
    <property type="match status" value="1"/>
</dbReference>
<dbReference type="InterPro" id="IPR027417">
    <property type="entry name" value="P-loop_NTPase"/>
</dbReference>
<proteinExistence type="predicted"/>
<dbReference type="Gene3D" id="3.40.50.300">
    <property type="entry name" value="P-loop containing nucleotide triphosphate hydrolases"/>
    <property type="match status" value="2"/>
</dbReference>
<evidence type="ECO:0000259" key="1">
    <source>
        <dbReference type="Pfam" id="PF00485"/>
    </source>
</evidence>
<gene>
    <name evidence="2" type="ORF">CLO192961_LOCUS328902</name>
</gene>
<dbReference type="InterPro" id="IPR006083">
    <property type="entry name" value="PRK/URK"/>
</dbReference>